<feature type="non-terminal residue" evidence="1">
    <location>
        <position position="1"/>
    </location>
</feature>
<name>A0A0F8Y5C8_9ZZZZ</name>
<proteinExistence type="predicted"/>
<evidence type="ECO:0000313" key="1">
    <source>
        <dbReference type="EMBL" id="KKK76647.1"/>
    </source>
</evidence>
<dbReference type="EMBL" id="LAZR01055316">
    <property type="protein sequence ID" value="KKK76647.1"/>
    <property type="molecule type" value="Genomic_DNA"/>
</dbReference>
<organism evidence="1">
    <name type="scientific">marine sediment metagenome</name>
    <dbReference type="NCBI Taxonomy" id="412755"/>
    <lineage>
        <taxon>unclassified sequences</taxon>
        <taxon>metagenomes</taxon>
        <taxon>ecological metagenomes</taxon>
    </lineage>
</organism>
<protein>
    <submittedName>
        <fullName evidence="1">Uncharacterized protein</fullName>
    </submittedName>
</protein>
<reference evidence="1" key="1">
    <citation type="journal article" date="2015" name="Nature">
        <title>Complex archaea that bridge the gap between prokaryotes and eukaryotes.</title>
        <authorList>
            <person name="Spang A."/>
            <person name="Saw J.H."/>
            <person name="Jorgensen S.L."/>
            <person name="Zaremba-Niedzwiedzka K."/>
            <person name="Martijn J."/>
            <person name="Lind A.E."/>
            <person name="van Eijk R."/>
            <person name="Schleper C."/>
            <person name="Guy L."/>
            <person name="Ettema T.J."/>
        </authorList>
    </citation>
    <scope>NUCLEOTIDE SEQUENCE</scope>
</reference>
<comment type="caution">
    <text evidence="1">The sequence shown here is derived from an EMBL/GenBank/DDBJ whole genome shotgun (WGS) entry which is preliminary data.</text>
</comment>
<accession>A0A0F8Y5C8</accession>
<sequence length="47" mass="5599">PKTVSKQSVAFFTRLREKHLKELKKAQQIPFSKLFDQKEQNNEKHST</sequence>
<dbReference type="AlphaFoldDB" id="A0A0F8Y5C8"/>
<gene>
    <name evidence="1" type="ORF">LCGC14_2861510</name>
</gene>